<dbReference type="InterPro" id="IPR004568">
    <property type="entry name" value="Ppantetheine-prot_Trfase_dom"/>
</dbReference>
<dbReference type="OrthoDB" id="9808281at2"/>
<dbReference type="NCBIfam" id="TIGR00556">
    <property type="entry name" value="pantethn_trn"/>
    <property type="match status" value="1"/>
</dbReference>
<evidence type="ECO:0000259" key="8">
    <source>
        <dbReference type="Pfam" id="PF22624"/>
    </source>
</evidence>
<dbReference type="Pfam" id="PF22624">
    <property type="entry name" value="AASDHPPT_N"/>
    <property type="match status" value="1"/>
</dbReference>
<organism evidence="9 10">
    <name type="scientific">Bacillus pumilus</name>
    <name type="common">Bacillus mesentericus</name>
    <dbReference type="NCBI Taxonomy" id="1408"/>
    <lineage>
        <taxon>Bacteria</taxon>
        <taxon>Bacillati</taxon>
        <taxon>Bacillota</taxon>
        <taxon>Bacilli</taxon>
        <taxon>Bacillales</taxon>
        <taxon>Bacillaceae</taxon>
        <taxon>Bacillus</taxon>
    </lineage>
</organism>
<evidence type="ECO:0000256" key="2">
    <source>
        <dbReference type="ARBA" id="ARBA00010990"/>
    </source>
</evidence>
<dbReference type="GO" id="GO:0019878">
    <property type="term" value="P:lysine biosynthetic process via aminoadipic acid"/>
    <property type="evidence" value="ECO:0007669"/>
    <property type="project" value="TreeGrafter"/>
</dbReference>
<dbReference type="GO" id="GO:0005829">
    <property type="term" value="C:cytosol"/>
    <property type="evidence" value="ECO:0007669"/>
    <property type="project" value="TreeGrafter"/>
</dbReference>
<evidence type="ECO:0000256" key="4">
    <source>
        <dbReference type="ARBA" id="ARBA00022723"/>
    </source>
</evidence>
<dbReference type="GO" id="GO:0006633">
    <property type="term" value="P:fatty acid biosynthetic process"/>
    <property type="evidence" value="ECO:0007669"/>
    <property type="project" value="InterPro"/>
</dbReference>
<dbReference type="EMBL" id="NKHG01000012">
    <property type="protein sequence ID" value="PCK23148.1"/>
    <property type="molecule type" value="Genomic_DNA"/>
</dbReference>
<keyword evidence="6" id="KW-0045">Antibiotic biosynthesis</keyword>
<reference evidence="9 10" key="1">
    <citation type="submission" date="2017-06" db="EMBL/GenBank/DDBJ databases">
        <title>Draft Genome Sequence of Bacillus sp Strain 36R Isolated from saline sediment at Atanasia, Sonora, Mexico.</title>
        <authorList>
            <person name="Sanchez Diaz R."/>
            <person name="Quiroz Macias M.E."/>
            <person name="Ibarra Gamez J.C."/>
            <person name="Enciso Ibarra J."/>
            <person name="Gomez Gil B."/>
            <person name="Galaviz Silva L."/>
        </authorList>
    </citation>
    <scope>NUCLEOTIDE SEQUENCE [LARGE SCALE GENOMIC DNA]</scope>
    <source>
        <strain evidence="9 10">36R_ATNSAL</strain>
    </source>
</reference>
<dbReference type="Pfam" id="PF01648">
    <property type="entry name" value="ACPS"/>
    <property type="match status" value="1"/>
</dbReference>
<dbReference type="GO" id="GO:0017000">
    <property type="term" value="P:antibiotic biosynthetic process"/>
    <property type="evidence" value="ECO:0007669"/>
    <property type="project" value="UniProtKB-KW"/>
</dbReference>
<accession>A0A2A5J0N2</accession>
<dbReference type="InterPro" id="IPR037143">
    <property type="entry name" value="4-PPantetheinyl_Trfase_dom_sf"/>
</dbReference>
<dbReference type="InterPro" id="IPR008278">
    <property type="entry name" value="4-PPantetheinyl_Trfase_dom"/>
</dbReference>
<dbReference type="GO" id="GO:0000287">
    <property type="term" value="F:magnesium ion binding"/>
    <property type="evidence" value="ECO:0007669"/>
    <property type="project" value="InterPro"/>
</dbReference>
<evidence type="ECO:0000259" key="7">
    <source>
        <dbReference type="Pfam" id="PF01648"/>
    </source>
</evidence>
<keyword evidence="4" id="KW-0479">Metal-binding</keyword>
<name>A0A2A5J0N2_BACPU</name>
<evidence type="ECO:0000256" key="1">
    <source>
        <dbReference type="ARBA" id="ARBA00001946"/>
    </source>
</evidence>
<evidence type="ECO:0000313" key="9">
    <source>
        <dbReference type="EMBL" id="PCK23148.1"/>
    </source>
</evidence>
<protein>
    <submittedName>
        <fullName evidence="9">4'-phosphopantetheinyl transferase</fullName>
    </submittedName>
</protein>
<dbReference type="Gene3D" id="3.90.470.20">
    <property type="entry name" value="4'-phosphopantetheinyl transferase domain"/>
    <property type="match status" value="2"/>
</dbReference>
<dbReference type="InterPro" id="IPR050559">
    <property type="entry name" value="P-Pant_transferase_sf"/>
</dbReference>
<sequence length="233" mass="26496">MKIFAIQLQHLDEINARKQIDQLKPFVSPEKRAASERFRFLIDARRTLLGDVLIRQMIHDMYDLPIDQVVFETEGNGKPVVRQVPSFHFNLSHSGDWVVCAVDDAPVGIDIEEMKPIDLEIAKRFFSADEYQDLLSQPAERQEAYFFHLWSMKEAFIKLTGKGLSYGLSSFTARLSEDGQATLTLPDHEAPCVVQTYSLDPAYQMAVCTRKPTAAESVETLTCREVLSRLNNV</sequence>
<dbReference type="PANTHER" id="PTHR12215:SF10">
    <property type="entry name" value="L-AMINOADIPATE-SEMIALDEHYDE DEHYDROGENASE-PHOSPHOPANTETHEINYL TRANSFERASE"/>
    <property type="match status" value="1"/>
</dbReference>
<comment type="similarity">
    <text evidence="2">Belongs to the P-Pant transferase superfamily. Gsp/Sfp/HetI/AcpT family.</text>
</comment>
<dbReference type="PANTHER" id="PTHR12215">
    <property type="entry name" value="PHOSPHOPANTETHEINE TRANSFERASE"/>
    <property type="match status" value="1"/>
</dbReference>
<dbReference type="SUPFAM" id="SSF56214">
    <property type="entry name" value="4'-phosphopantetheinyl transferase"/>
    <property type="match status" value="2"/>
</dbReference>
<keyword evidence="5" id="KW-0460">Magnesium</keyword>
<dbReference type="InterPro" id="IPR055066">
    <property type="entry name" value="AASDHPPT_N"/>
</dbReference>
<comment type="cofactor">
    <cofactor evidence="1">
        <name>Mg(2+)</name>
        <dbReference type="ChEBI" id="CHEBI:18420"/>
    </cofactor>
</comment>
<evidence type="ECO:0000256" key="3">
    <source>
        <dbReference type="ARBA" id="ARBA00022679"/>
    </source>
</evidence>
<dbReference type="GO" id="GO:0008897">
    <property type="term" value="F:holo-[acyl-carrier-protein] synthase activity"/>
    <property type="evidence" value="ECO:0007669"/>
    <property type="project" value="InterPro"/>
</dbReference>
<keyword evidence="3 9" id="KW-0808">Transferase</keyword>
<feature type="domain" description="4'-phosphopantetheinyl transferase" evidence="7">
    <location>
        <begin position="106"/>
        <end position="208"/>
    </location>
</feature>
<comment type="caution">
    <text evidence="9">The sequence shown here is derived from an EMBL/GenBank/DDBJ whole genome shotgun (WGS) entry which is preliminary data.</text>
</comment>
<gene>
    <name evidence="9" type="ORF">CEY02_01860</name>
</gene>
<dbReference type="AlphaFoldDB" id="A0A2A5J0N2"/>
<proteinExistence type="inferred from homology"/>
<feature type="domain" description="4'-phosphopantetheinyl transferase N-terminal" evidence="8">
    <location>
        <begin position="18"/>
        <end position="102"/>
    </location>
</feature>
<dbReference type="Proteomes" id="UP000228754">
    <property type="component" value="Unassembled WGS sequence"/>
</dbReference>
<evidence type="ECO:0000256" key="6">
    <source>
        <dbReference type="ARBA" id="ARBA00023194"/>
    </source>
</evidence>
<evidence type="ECO:0000313" key="10">
    <source>
        <dbReference type="Proteomes" id="UP000228754"/>
    </source>
</evidence>
<evidence type="ECO:0000256" key="5">
    <source>
        <dbReference type="ARBA" id="ARBA00022842"/>
    </source>
</evidence>